<reference evidence="1" key="1">
    <citation type="journal article" date="2012" name="Mol. Plant Microbe Interact.">
        <title>Rhizobial plasmids that cause impaired symbiotic nitrogen fixation and enhanced host invasion.</title>
        <authorList>
            <person name="Crook M.B."/>
            <person name="Lindsay D.P."/>
            <person name="Biggs M.B."/>
            <person name="Bentley J.S."/>
            <person name="Price J.C."/>
            <person name="Clement S.C."/>
            <person name="Clement M.J."/>
            <person name="Long S.R."/>
            <person name="Griffitts J.S."/>
        </authorList>
    </citation>
    <scope>NUCLEOTIDE SEQUENCE</scope>
    <source>
        <strain evidence="1">C017</strain>
        <plasmid evidence="1">pHRC017</plasmid>
    </source>
</reference>
<protein>
    <submittedName>
        <fullName evidence="1">Transposase</fullName>
    </submittedName>
</protein>
<organism evidence="1">
    <name type="scientific">Rhizobium meliloti</name>
    <name type="common">Ensifer meliloti</name>
    <name type="synonym">Sinorhizobium meliloti</name>
    <dbReference type="NCBI Taxonomy" id="382"/>
    <lineage>
        <taxon>Bacteria</taxon>
        <taxon>Pseudomonadati</taxon>
        <taxon>Pseudomonadota</taxon>
        <taxon>Alphaproteobacteria</taxon>
        <taxon>Hyphomicrobiales</taxon>
        <taxon>Rhizobiaceae</taxon>
        <taxon>Sinorhizobium/Ensifer group</taxon>
        <taxon>Sinorhizobium</taxon>
    </lineage>
</organism>
<proteinExistence type="predicted"/>
<accession>I2E289</accession>
<sequence length="44" mass="4794">MKAHGLLAITSIAPIIFHRKATWSSSSSAVRLLGIATQWVYRPG</sequence>
<keyword evidence="1" id="KW-0614">Plasmid</keyword>
<gene>
    <name evidence="1" type="ORF">pHRC017_0596</name>
</gene>
<dbReference type="EMBL" id="JQ665880">
    <property type="protein sequence ID" value="AFJ91607.1"/>
    <property type="molecule type" value="Genomic_DNA"/>
</dbReference>
<name>I2E289_RHIML</name>
<geneLocation type="plasmid" evidence="1">
    <name>pHRC017</name>
</geneLocation>
<evidence type="ECO:0000313" key="1">
    <source>
        <dbReference type="EMBL" id="AFJ91607.1"/>
    </source>
</evidence>
<dbReference type="AlphaFoldDB" id="I2E289"/>